<dbReference type="PROSITE" id="PS00629">
    <property type="entry name" value="IMP_1"/>
    <property type="match status" value="1"/>
</dbReference>
<evidence type="ECO:0000256" key="2">
    <source>
        <dbReference type="ARBA" id="ARBA00022801"/>
    </source>
</evidence>
<dbReference type="PANTHER" id="PTHR20854">
    <property type="entry name" value="INOSITOL MONOPHOSPHATASE"/>
    <property type="match status" value="1"/>
</dbReference>
<comment type="cofactor">
    <cofactor evidence="4">
        <name>Mg(2+)</name>
        <dbReference type="ChEBI" id="CHEBI:18420"/>
    </cofactor>
</comment>
<feature type="binding site" evidence="4">
    <location>
        <position position="83"/>
    </location>
    <ligand>
        <name>Mg(2+)</name>
        <dbReference type="ChEBI" id="CHEBI:18420"/>
        <label>1</label>
        <note>catalytic</note>
    </ligand>
</feature>
<dbReference type="Pfam" id="PF00459">
    <property type="entry name" value="Inositol_P"/>
    <property type="match status" value="1"/>
</dbReference>
<dbReference type="PROSITE" id="PS00630">
    <property type="entry name" value="IMP_2"/>
    <property type="match status" value="1"/>
</dbReference>
<feature type="binding site" evidence="4">
    <location>
        <position position="82"/>
    </location>
    <ligand>
        <name>Mg(2+)</name>
        <dbReference type="ChEBI" id="CHEBI:18420"/>
        <label>1</label>
        <note>catalytic</note>
    </ligand>
</feature>
<dbReference type="EMBL" id="MHTT01000001">
    <property type="protein sequence ID" value="OHA66516.1"/>
    <property type="molecule type" value="Genomic_DNA"/>
</dbReference>
<comment type="caution">
    <text evidence="5">The sequence shown here is derived from an EMBL/GenBank/DDBJ whole genome shotgun (WGS) entry which is preliminary data.</text>
</comment>
<evidence type="ECO:0000313" key="6">
    <source>
        <dbReference type="Proteomes" id="UP000178065"/>
    </source>
</evidence>
<evidence type="ECO:0000256" key="4">
    <source>
        <dbReference type="PIRSR" id="PIRSR600760-2"/>
    </source>
</evidence>
<feature type="binding site" evidence="4">
    <location>
        <position position="63"/>
    </location>
    <ligand>
        <name>Mg(2+)</name>
        <dbReference type="ChEBI" id="CHEBI:18420"/>
        <label>1</label>
        <note>catalytic</note>
    </ligand>
</feature>
<dbReference type="GO" id="GO:0046854">
    <property type="term" value="P:phosphatidylinositol phosphate biosynthetic process"/>
    <property type="evidence" value="ECO:0007669"/>
    <property type="project" value="InterPro"/>
</dbReference>
<dbReference type="AlphaFoldDB" id="A0A1G2R0Z2"/>
<keyword evidence="2" id="KW-0378">Hydrolase</keyword>
<dbReference type="PRINTS" id="PR00377">
    <property type="entry name" value="IMPHPHTASES"/>
</dbReference>
<dbReference type="GO" id="GO:0007165">
    <property type="term" value="P:signal transduction"/>
    <property type="evidence" value="ECO:0007669"/>
    <property type="project" value="TreeGrafter"/>
</dbReference>
<sequence length="245" mass="26914">MSFEQELRSAKEAAQRAGEHLRNVSDAGIISNSGKDIELKADREAQEIILDYLKPTPYPVISEHMENPQRNKEGPRWIVDPLDGSLNFYRQIPNAAVSIALWDGQEPCLGVVYDFNRDDMYYGAVKEGSFRNGEKISVSDVAEKGNAVLCMGFPSKADYATERLLGFVKKVQDFKKVRLLGSAALSLAYVASGKADAYHEEGIMLWDVAAGLALVKASGGEFEMKGLGKNQFDIFASNGALQRAN</sequence>
<dbReference type="Gene3D" id="3.40.190.80">
    <property type="match status" value="1"/>
</dbReference>
<dbReference type="STRING" id="1802448.A2672_00255"/>
<evidence type="ECO:0008006" key="7">
    <source>
        <dbReference type="Google" id="ProtNLM"/>
    </source>
</evidence>
<protein>
    <recommendedName>
        <fullName evidence="7">Inositol-phosphate phosphatase</fullName>
    </recommendedName>
</protein>
<organism evidence="5 6">
    <name type="scientific">Candidatus Wildermuthbacteria bacterium RIFCSPHIGHO2_01_FULL_49_22b</name>
    <dbReference type="NCBI Taxonomy" id="1802448"/>
    <lineage>
        <taxon>Bacteria</taxon>
        <taxon>Candidatus Wildermuthiibacteriota</taxon>
    </lineage>
</organism>
<dbReference type="GO" id="GO:0046872">
    <property type="term" value="F:metal ion binding"/>
    <property type="evidence" value="ECO:0007669"/>
    <property type="project" value="UniProtKB-KW"/>
</dbReference>
<evidence type="ECO:0000313" key="5">
    <source>
        <dbReference type="EMBL" id="OHA66516.1"/>
    </source>
</evidence>
<keyword evidence="3 4" id="KW-0460">Magnesium</keyword>
<dbReference type="Gene3D" id="3.30.540.10">
    <property type="entry name" value="Fructose-1,6-Bisphosphatase, subunit A, domain 1"/>
    <property type="match status" value="1"/>
</dbReference>
<dbReference type="GO" id="GO:0006020">
    <property type="term" value="P:inositol metabolic process"/>
    <property type="evidence" value="ECO:0007669"/>
    <property type="project" value="TreeGrafter"/>
</dbReference>
<dbReference type="InterPro" id="IPR020583">
    <property type="entry name" value="Inositol_monoP_metal-BS"/>
</dbReference>
<dbReference type="GO" id="GO:0008934">
    <property type="term" value="F:inositol monophosphate 1-phosphatase activity"/>
    <property type="evidence" value="ECO:0007669"/>
    <property type="project" value="TreeGrafter"/>
</dbReference>
<feature type="binding site" evidence="4">
    <location>
        <position position="80"/>
    </location>
    <ligand>
        <name>Mg(2+)</name>
        <dbReference type="ChEBI" id="CHEBI:18420"/>
        <label>1</label>
        <note>catalytic</note>
    </ligand>
</feature>
<evidence type="ECO:0000256" key="3">
    <source>
        <dbReference type="ARBA" id="ARBA00022842"/>
    </source>
</evidence>
<name>A0A1G2R0Z2_9BACT</name>
<dbReference type="InterPro" id="IPR000760">
    <property type="entry name" value="Inositol_monophosphatase-like"/>
</dbReference>
<dbReference type="Proteomes" id="UP000178065">
    <property type="component" value="Unassembled WGS sequence"/>
</dbReference>
<evidence type="ECO:0000256" key="1">
    <source>
        <dbReference type="ARBA" id="ARBA00022723"/>
    </source>
</evidence>
<dbReference type="PANTHER" id="PTHR20854:SF4">
    <property type="entry name" value="INOSITOL-1-MONOPHOSPHATASE-RELATED"/>
    <property type="match status" value="1"/>
</dbReference>
<reference evidence="5 6" key="1">
    <citation type="journal article" date="2016" name="Nat. Commun.">
        <title>Thousands of microbial genomes shed light on interconnected biogeochemical processes in an aquifer system.</title>
        <authorList>
            <person name="Anantharaman K."/>
            <person name="Brown C.T."/>
            <person name="Hug L.A."/>
            <person name="Sharon I."/>
            <person name="Castelle C.J."/>
            <person name="Probst A.J."/>
            <person name="Thomas B.C."/>
            <person name="Singh A."/>
            <person name="Wilkins M.J."/>
            <person name="Karaoz U."/>
            <person name="Brodie E.L."/>
            <person name="Williams K.H."/>
            <person name="Hubbard S.S."/>
            <person name="Banfield J.F."/>
        </authorList>
    </citation>
    <scope>NUCLEOTIDE SEQUENCE [LARGE SCALE GENOMIC DNA]</scope>
</reference>
<gene>
    <name evidence="5" type="ORF">A2672_00255</name>
</gene>
<dbReference type="SUPFAM" id="SSF56655">
    <property type="entry name" value="Carbohydrate phosphatase"/>
    <property type="match status" value="1"/>
</dbReference>
<dbReference type="InterPro" id="IPR020550">
    <property type="entry name" value="Inositol_monophosphatase_CS"/>
</dbReference>
<proteinExistence type="predicted"/>
<keyword evidence="1 4" id="KW-0479">Metal-binding</keyword>
<feature type="binding site" evidence="4">
    <location>
        <position position="207"/>
    </location>
    <ligand>
        <name>Mg(2+)</name>
        <dbReference type="ChEBI" id="CHEBI:18420"/>
        <label>1</label>
        <note>catalytic</note>
    </ligand>
</feature>
<accession>A0A1G2R0Z2</accession>